<name>W0FTU0_9ACTN</name>
<evidence type="ECO:0000256" key="1">
    <source>
        <dbReference type="SAM" id="MobiDB-lite"/>
    </source>
</evidence>
<dbReference type="AlphaFoldDB" id="W0FTU0"/>
<feature type="region of interest" description="Disordered" evidence="1">
    <location>
        <begin position="1"/>
        <end position="35"/>
    </location>
</feature>
<keyword evidence="2" id="KW-0614">Plasmid</keyword>
<reference evidence="2" key="1">
    <citation type="submission" date="2013-08" db="EMBL/GenBank/DDBJ databases">
        <title>Two distinct conjugal transfer systems on Streptomyces plasmid pZL1.</title>
        <authorList>
            <person name="Zhao L."/>
            <person name="Zhong L."/>
            <person name="Qin Z."/>
        </authorList>
    </citation>
    <scope>NUCLEOTIDE SEQUENCE</scope>
    <source>
        <strain evidence="2">14R-10</strain>
        <plasmid evidence="2">pZL1</plasmid>
    </source>
</reference>
<accession>W0FTU0</accession>
<evidence type="ECO:0000313" key="2">
    <source>
        <dbReference type="EMBL" id="AHF46273.1"/>
    </source>
</evidence>
<protein>
    <submittedName>
        <fullName evidence="2">Uncharacterized protein</fullName>
    </submittedName>
</protein>
<organism evidence="2">
    <name type="scientific">Streptomyces sp. 14R-10</name>
    <dbReference type="NCBI Taxonomy" id="1442159"/>
    <lineage>
        <taxon>Bacteria</taxon>
        <taxon>Bacillati</taxon>
        <taxon>Actinomycetota</taxon>
        <taxon>Actinomycetes</taxon>
        <taxon>Kitasatosporales</taxon>
        <taxon>Streptomycetaceae</taxon>
        <taxon>Streptomyces</taxon>
    </lineage>
</organism>
<gene>
    <name evidence="2" type="ORF">pZL1.108</name>
</gene>
<geneLocation type="plasmid" evidence="2">
    <name>pZL1</name>
</geneLocation>
<proteinExistence type="predicted"/>
<sequence length="108" mass="11973">MKKTFDADAASVRSRPTPPPSSSRSDPKGIPVEELPASLKPAVVIRDEMQDVLAAVDRELQAMRVEPALSELTRSELLTELARRGRRQPSAYERWMASEDAHGAADFR</sequence>
<dbReference type="RefSeq" id="WP_024127999.1">
    <property type="nucleotide sequence ID" value="NC_023316.1"/>
</dbReference>
<dbReference type="EMBL" id="KF501372">
    <property type="protein sequence ID" value="AHF46273.1"/>
    <property type="molecule type" value="Genomic_DNA"/>
</dbReference>